<reference evidence="1" key="1">
    <citation type="submission" date="2016-06" db="UniProtKB">
        <authorList>
            <consortium name="WormBaseParasite"/>
        </authorList>
    </citation>
    <scope>IDENTIFICATION</scope>
</reference>
<sequence>LRSNGRQEIEASEDLKLRRRYGRMNAKCLQAAAQTMVWSEANYGIVEPWDLIRDNLLNLTNSFAPLYPVKSRTTLPWWSSRMKKALIRKRAAWQ</sequence>
<evidence type="ECO:0000313" key="1">
    <source>
        <dbReference type="WBParaSite" id="ECPE_0001431901-mRNA-1"/>
    </source>
</evidence>
<dbReference type="WBParaSite" id="ECPE_0001431901-mRNA-1">
    <property type="protein sequence ID" value="ECPE_0001431901-mRNA-1"/>
    <property type="gene ID" value="ECPE_0001431901"/>
</dbReference>
<accession>A0A183B4Z4</accession>
<name>A0A183B4Z4_9TREM</name>
<dbReference type="AlphaFoldDB" id="A0A183B4Z4"/>
<proteinExistence type="predicted"/>
<organism evidence="1">
    <name type="scientific">Echinostoma caproni</name>
    <dbReference type="NCBI Taxonomy" id="27848"/>
    <lineage>
        <taxon>Eukaryota</taxon>
        <taxon>Metazoa</taxon>
        <taxon>Spiralia</taxon>
        <taxon>Lophotrochozoa</taxon>
        <taxon>Platyhelminthes</taxon>
        <taxon>Trematoda</taxon>
        <taxon>Digenea</taxon>
        <taxon>Plagiorchiida</taxon>
        <taxon>Echinostomata</taxon>
        <taxon>Echinostomatoidea</taxon>
        <taxon>Echinostomatidae</taxon>
        <taxon>Echinostoma</taxon>
    </lineage>
</organism>
<protein>
    <submittedName>
        <fullName evidence="1">Transposase</fullName>
    </submittedName>
</protein>